<name>A0A803MWM6_CHEQI</name>
<reference evidence="2" key="2">
    <citation type="submission" date="2021-03" db="UniProtKB">
        <authorList>
            <consortium name="EnsemblPlants"/>
        </authorList>
    </citation>
    <scope>IDENTIFICATION</scope>
</reference>
<proteinExistence type="predicted"/>
<organism evidence="2 3">
    <name type="scientific">Chenopodium quinoa</name>
    <name type="common">Quinoa</name>
    <dbReference type="NCBI Taxonomy" id="63459"/>
    <lineage>
        <taxon>Eukaryota</taxon>
        <taxon>Viridiplantae</taxon>
        <taxon>Streptophyta</taxon>
        <taxon>Embryophyta</taxon>
        <taxon>Tracheophyta</taxon>
        <taxon>Spermatophyta</taxon>
        <taxon>Magnoliopsida</taxon>
        <taxon>eudicotyledons</taxon>
        <taxon>Gunneridae</taxon>
        <taxon>Pentapetalae</taxon>
        <taxon>Caryophyllales</taxon>
        <taxon>Chenopodiaceae</taxon>
        <taxon>Chenopodioideae</taxon>
        <taxon>Atripliceae</taxon>
        <taxon>Chenopodium</taxon>
    </lineage>
</organism>
<dbReference type="Gramene" id="AUR62036466-RA">
    <property type="protein sequence ID" value="AUR62036466-RA:cds"/>
    <property type="gene ID" value="AUR62036466"/>
</dbReference>
<protein>
    <submittedName>
        <fullName evidence="2">Uncharacterized protein</fullName>
    </submittedName>
</protein>
<feature type="region of interest" description="Disordered" evidence="1">
    <location>
        <begin position="1"/>
        <end position="44"/>
    </location>
</feature>
<evidence type="ECO:0000313" key="3">
    <source>
        <dbReference type="Proteomes" id="UP000596660"/>
    </source>
</evidence>
<sequence>MAGLGKKKLQRKAKQAEKRAAKKESNQGEEEQPSSSSSNPGNSISNVQLLPPDGWFSQLKNDVLDCGPIGNVVDGLLRNTVRMTVELRASRFGSLPLLLGKNLVYIQLVVIDTDRSIQGKLYTTGAEVEPYAVNVTAHSRKLFKDAVPYLLKDTDQWLFSRSLVFKGYNGVIEKAVQFPSYDPTDDLLELPKNLSGIRCAEVFLFVAGDFDVKEDGLCSRDAVKELLHELNSKEGISKLLEYNGTIHEEALEFPGYDPSGGLDKLHIDMPYDDIRCTEILWNLQWMVVSMNFCIICLDHLKSLKLYS</sequence>
<dbReference type="EnsemblPlants" id="AUR62036466-RA">
    <property type="protein sequence ID" value="AUR62036466-RA:cds"/>
    <property type="gene ID" value="AUR62036466"/>
</dbReference>
<dbReference type="AlphaFoldDB" id="A0A803MWM6"/>
<feature type="compositionally biased region" description="Low complexity" evidence="1">
    <location>
        <begin position="33"/>
        <end position="44"/>
    </location>
</feature>
<evidence type="ECO:0000256" key="1">
    <source>
        <dbReference type="SAM" id="MobiDB-lite"/>
    </source>
</evidence>
<accession>A0A803MWM6</accession>
<dbReference type="Proteomes" id="UP000596660">
    <property type="component" value="Unplaced"/>
</dbReference>
<feature type="compositionally biased region" description="Basic and acidic residues" evidence="1">
    <location>
        <begin position="14"/>
        <end position="26"/>
    </location>
</feature>
<reference evidence="2" key="1">
    <citation type="journal article" date="2017" name="Nature">
        <title>The genome of Chenopodium quinoa.</title>
        <authorList>
            <person name="Jarvis D.E."/>
            <person name="Ho Y.S."/>
            <person name="Lightfoot D.J."/>
            <person name="Schmoeckel S.M."/>
            <person name="Li B."/>
            <person name="Borm T.J.A."/>
            <person name="Ohyanagi H."/>
            <person name="Mineta K."/>
            <person name="Michell C.T."/>
            <person name="Saber N."/>
            <person name="Kharbatia N.M."/>
            <person name="Rupper R.R."/>
            <person name="Sharp A.R."/>
            <person name="Dally N."/>
            <person name="Boughton B.A."/>
            <person name="Woo Y.H."/>
            <person name="Gao G."/>
            <person name="Schijlen E.G.W.M."/>
            <person name="Guo X."/>
            <person name="Momin A.A."/>
            <person name="Negrao S."/>
            <person name="Al-Babili S."/>
            <person name="Gehring C."/>
            <person name="Roessner U."/>
            <person name="Jung C."/>
            <person name="Murphy K."/>
            <person name="Arold S.T."/>
            <person name="Gojobori T."/>
            <person name="van der Linden C.G."/>
            <person name="van Loo E.N."/>
            <person name="Jellen E.N."/>
            <person name="Maughan P.J."/>
            <person name="Tester M."/>
        </authorList>
    </citation>
    <scope>NUCLEOTIDE SEQUENCE [LARGE SCALE GENOMIC DNA]</scope>
    <source>
        <strain evidence="2">cv. PI 614886</strain>
    </source>
</reference>
<feature type="compositionally biased region" description="Basic residues" evidence="1">
    <location>
        <begin position="1"/>
        <end position="13"/>
    </location>
</feature>
<keyword evidence="3" id="KW-1185">Reference proteome</keyword>
<evidence type="ECO:0000313" key="2">
    <source>
        <dbReference type="EnsemblPlants" id="AUR62036466-RA:cds"/>
    </source>
</evidence>